<evidence type="ECO:0000313" key="1">
    <source>
        <dbReference type="EMBL" id="KAB7725863.1"/>
    </source>
</evidence>
<keyword evidence="2" id="KW-1185">Reference proteome</keyword>
<gene>
    <name evidence="1" type="ORF">F5984_25585</name>
</gene>
<comment type="caution">
    <text evidence="1">The sequence shown here is derived from an EMBL/GenBank/DDBJ whole genome shotgun (WGS) entry which is preliminary data.</text>
</comment>
<dbReference type="AlphaFoldDB" id="A0A7J5TS68"/>
<reference evidence="1 2" key="1">
    <citation type="submission" date="2019-10" db="EMBL/GenBank/DDBJ databases">
        <title>Rudanella paleaurantiibacter sp. nov., isolated from sludge.</title>
        <authorList>
            <person name="Xu S.Q."/>
        </authorList>
    </citation>
    <scope>NUCLEOTIDE SEQUENCE [LARGE SCALE GENOMIC DNA]</scope>
    <source>
        <strain evidence="1 2">HX-22-17</strain>
    </source>
</reference>
<protein>
    <submittedName>
        <fullName evidence="1">Uncharacterized protein</fullName>
    </submittedName>
</protein>
<proteinExistence type="predicted"/>
<dbReference type="RefSeq" id="WP_027303347.1">
    <property type="nucleotide sequence ID" value="NZ_WELI01000019.1"/>
</dbReference>
<evidence type="ECO:0000313" key="2">
    <source>
        <dbReference type="Proteomes" id="UP000488299"/>
    </source>
</evidence>
<dbReference type="EMBL" id="WELI01000019">
    <property type="protein sequence ID" value="KAB7725863.1"/>
    <property type="molecule type" value="Genomic_DNA"/>
</dbReference>
<accession>A0A7J5TS68</accession>
<name>A0A7J5TS68_9BACT</name>
<dbReference type="Proteomes" id="UP000488299">
    <property type="component" value="Unassembled WGS sequence"/>
</dbReference>
<sequence length="147" mass="17392">MPTDAPPAKRKLIDFVNSYKHLLTCVDTYLQQDLNHPEVAAFLGISLTNYYTKRRGELRFTYNDVQKILERYGTPEEIAQYKTFIEVRDNIFNCLRESPISLAQYRRILGLQHYRELARRRDHPDSWKVEDLETVGLYMESLAYCIP</sequence>
<organism evidence="1 2">
    <name type="scientific">Rudanella paleaurantiibacter</name>
    <dbReference type="NCBI Taxonomy" id="2614655"/>
    <lineage>
        <taxon>Bacteria</taxon>
        <taxon>Pseudomonadati</taxon>
        <taxon>Bacteroidota</taxon>
        <taxon>Cytophagia</taxon>
        <taxon>Cytophagales</taxon>
        <taxon>Cytophagaceae</taxon>
        <taxon>Rudanella</taxon>
    </lineage>
</organism>